<evidence type="ECO:0000256" key="1">
    <source>
        <dbReference type="SAM" id="Phobius"/>
    </source>
</evidence>
<keyword evidence="3" id="KW-1185">Reference proteome</keyword>
<evidence type="ECO:0000313" key="2">
    <source>
        <dbReference type="EMBL" id="OUZ39154.1"/>
    </source>
</evidence>
<proteinExistence type="predicted"/>
<dbReference type="RefSeq" id="WP_087617355.1">
    <property type="nucleotide sequence ID" value="NZ_JAFBEY010000001.1"/>
</dbReference>
<dbReference type="Proteomes" id="UP000196594">
    <property type="component" value="Unassembled WGS sequence"/>
</dbReference>
<gene>
    <name evidence="2" type="ORF">CBM15_09850</name>
</gene>
<comment type="caution">
    <text evidence="2">The sequence shown here is derived from an EMBL/GenBank/DDBJ whole genome shotgun (WGS) entry which is preliminary data.</text>
</comment>
<dbReference type="EMBL" id="NHNT01000005">
    <property type="protein sequence ID" value="OUZ39154.1"/>
    <property type="molecule type" value="Genomic_DNA"/>
</dbReference>
<accession>A0ABX3ZHF0</accession>
<dbReference type="Gene3D" id="2.50.20.10">
    <property type="entry name" value="Lipoprotein localisation LolA/LolB/LppX"/>
    <property type="match status" value="1"/>
</dbReference>
<feature type="transmembrane region" description="Helical" evidence="1">
    <location>
        <begin position="46"/>
        <end position="67"/>
    </location>
</feature>
<keyword evidence="1" id="KW-1133">Transmembrane helix</keyword>
<reference evidence="2 3" key="1">
    <citation type="journal article" date="2017" name="Int. J. Syst. Evol. Microbiol.">
        <title>Solibacillus kalamii sp. nov., isolated from a high-efficiency particulate arrestance filter system used in the International Space Station.</title>
        <authorList>
            <person name="Checinska Sielaff A."/>
            <person name="Kumar R.M."/>
            <person name="Pal D."/>
            <person name="Mayilraj S."/>
            <person name="Venkateswaran K."/>
        </authorList>
    </citation>
    <scope>NUCLEOTIDE SEQUENCE [LARGE SCALE GENOMIC DNA]</scope>
    <source>
        <strain evidence="2 3">ISSFR-015</strain>
    </source>
</reference>
<sequence>MDDMFKQIVETMNKTVLKDIHFDAKQKENVRQVIYKRKKKRHIKPTLNYLLLIAVACLFFIGTSYYVTTEMEIFSREEQTAGLNTNKGDVPPGPKVETNIYTPPAQEESYEEMTKEDVVSKLLNTVDYFYTATGKFEDYSIYYDDSDSKSVTEYKLSIKNVIGGYQKSTSQFDEKLMGYGEMINEIIYNEEKVWLKESVNKTYLVHDYQSTPTRDPITPEEAFNLELKDIYSDMAPFRERPEISAGGMSLFPYEITASYLRNTELWEIEKQNEELLGHNTIVLYGKMDEQVINRFKMKETTDTFRFWVDKDTGILVKYETYDTDGQLTSYLHPESLEVNIPIEPQDFVPSLDGYKPFVPHGKKPELDSREEEIETVDSADTNKEDTEAIVDLMRKDLPFLYEFTHPDLEISSAYYMEFEEKFSHAYLTYIPKNEAGIVYVTAYHQDSFMRPSNNFDVITGKQLELFTLNGIEWKSYELKDVLGAKFIGMKDDYIYEVVSQKISLEEMKALLESFHPVN</sequence>
<evidence type="ECO:0000313" key="3">
    <source>
        <dbReference type="Proteomes" id="UP000196594"/>
    </source>
</evidence>
<name>A0ABX3ZHF0_9BACL</name>
<evidence type="ECO:0008006" key="4">
    <source>
        <dbReference type="Google" id="ProtNLM"/>
    </source>
</evidence>
<organism evidence="2 3">
    <name type="scientific">Solibacillus kalamii</name>
    <dbReference type="NCBI Taxonomy" id="1748298"/>
    <lineage>
        <taxon>Bacteria</taxon>
        <taxon>Bacillati</taxon>
        <taxon>Bacillota</taxon>
        <taxon>Bacilli</taxon>
        <taxon>Bacillales</taxon>
        <taxon>Caryophanaceae</taxon>
        <taxon>Solibacillus</taxon>
    </lineage>
</organism>
<keyword evidence="1" id="KW-0472">Membrane</keyword>
<protein>
    <recommendedName>
        <fullName evidence="4">DUF4367 domain-containing protein</fullName>
    </recommendedName>
</protein>
<keyword evidence="1" id="KW-0812">Transmembrane</keyword>